<feature type="chain" id="PRO_5045668504" description="Peptidase S9 prolyl oligopeptidase catalytic domain-containing protein" evidence="1">
    <location>
        <begin position="24"/>
        <end position="321"/>
    </location>
</feature>
<dbReference type="InterPro" id="IPR029058">
    <property type="entry name" value="AB_hydrolase_fold"/>
</dbReference>
<dbReference type="RefSeq" id="WP_345688106.1">
    <property type="nucleotide sequence ID" value="NZ_BAABRO010000021.1"/>
</dbReference>
<comment type="caution">
    <text evidence="3">The sequence shown here is derived from an EMBL/GenBank/DDBJ whole genome shotgun (WGS) entry which is preliminary data.</text>
</comment>
<dbReference type="InterPro" id="IPR050261">
    <property type="entry name" value="FrsA_esterase"/>
</dbReference>
<dbReference type="SUPFAM" id="SSF53474">
    <property type="entry name" value="alpha/beta-Hydrolases"/>
    <property type="match status" value="1"/>
</dbReference>
<keyword evidence="1" id="KW-0732">Signal</keyword>
<accession>A0ABP9W1G1</accession>
<organism evidence="3 4">
    <name type="scientific">Novipirellula caenicola</name>
    <dbReference type="NCBI Taxonomy" id="1536901"/>
    <lineage>
        <taxon>Bacteria</taxon>
        <taxon>Pseudomonadati</taxon>
        <taxon>Planctomycetota</taxon>
        <taxon>Planctomycetia</taxon>
        <taxon>Pirellulales</taxon>
        <taxon>Pirellulaceae</taxon>
        <taxon>Novipirellula</taxon>
    </lineage>
</organism>
<evidence type="ECO:0000259" key="2">
    <source>
        <dbReference type="Pfam" id="PF00326"/>
    </source>
</evidence>
<name>A0ABP9W1G1_9BACT</name>
<dbReference type="InterPro" id="IPR001375">
    <property type="entry name" value="Peptidase_S9_cat"/>
</dbReference>
<evidence type="ECO:0000313" key="4">
    <source>
        <dbReference type="Proteomes" id="UP001416858"/>
    </source>
</evidence>
<evidence type="ECO:0000256" key="1">
    <source>
        <dbReference type="SAM" id="SignalP"/>
    </source>
</evidence>
<dbReference type="Proteomes" id="UP001416858">
    <property type="component" value="Unassembled WGS sequence"/>
</dbReference>
<dbReference type="EMBL" id="BAABRO010000021">
    <property type="protein sequence ID" value="GAA5510303.1"/>
    <property type="molecule type" value="Genomic_DNA"/>
</dbReference>
<dbReference type="PANTHER" id="PTHR22946">
    <property type="entry name" value="DIENELACTONE HYDROLASE DOMAIN-CONTAINING PROTEIN-RELATED"/>
    <property type="match status" value="1"/>
</dbReference>
<dbReference type="Gene3D" id="3.40.50.1820">
    <property type="entry name" value="alpha/beta hydrolase"/>
    <property type="match status" value="1"/>
</dbReference>
<gene>
    <name evidence="3" type="ORF">Rcae01_05811</name>
</gene>
<reference evidence="3 4" key="1">
    <citation type="submission" date="2024-02" db="EMBL/GenBank/DDBJ databases">
        <title>Rhodopirellula caenicola NBRC 110016.</title>
        <authorList>
            <person name="Ichikawa N."/>
            <person name="Katano-Makiyama Y."/>
            <person name="Hidaka K."/>
        </authorList>
    </citation>
    <scope>NUCLEOTIDE SEQUENCE [LARGE SCALE GENOMIC DNA]</scope>
    <source>
        <strain evidence="3 4">NBRC 110016</strain>
    </source>
</reference>
<evidence type="ECO:0000313" key="3">
    <source>
        <dbReference type="EMBL" id="GAA5510303.1"/>
    </source>
</evidence>
<proteinExistence type="predicted"/>
<protein>
    <recommendedName>
        <fullName evidence="2">Peptidase S9 prolyl oligopeptidase catalytic domain-containing protein</fullName>
    </recommendedName>
</protein>
<sequence>MSRHYYAILLVVAAIVFAPAVNAGEVNEVRYLSSADDSQQPAMFYNPNASDAVPLVVALHTWSGDYKQDNHKDIQQWCIDHGWAYIHPNFRGPNVRPQATGSELVVKDIVSAVDYAKQAANIDPNAIYLVGTSGGGYTSLVMAGRHPEIWAGVSAWVPISDLTAWYQQCKQTNRNYYKNIAASCGGVPGSSPEVDEEYRKRSPLTYLANAKDVKLHLHAGIRDGHDGSVPISHSLLAFNEVAAAEDRLSADEIAYFDKEIEVPESLNQSLSDPSYGSKQPLFRRTSGNATVTIFDGRHELIPTAAIAWIESVHESRRGTAK</sequence>
<feature type="domain" description="Peptidase S9 prolyl oligopeptidase catalytic" evidence="2">
    <location>
        <begin position="76"/>
        <end position="242"/>
    </location>
</feature>
<dbReference type="Pfam" id="PF00326">
    <property type="entry name" value="Peptidase_S9"/>
    <property type="match status" value="1"/>
</dbReference>
<feature type="signal peptide" evidence="1">
    <location>
        <begin position="1"/>
        <end position="23"/>
    </location>
</feature>
<keyword evidence="4" id="KW-1185">Reference proteome</keyword>